<dbReference type="PANTHER" id="PTHR36221:SF1">
    <property type="entry name" value="DUF742 DOMAIN-CONTAINING PROTEIN"/>
    <property type="match status" value="1"/>
</dbReference>
<sequence length="141" mass="14554">MSRPAGDGARPGGARPNGPREGSGPGAVRPFLLTEGRVVAAGAELPMETQVVATTEGLHQLGALAFERRAIVEACGTPLSLAELAVRLGLHLNVVRVLAGDLRAGRFLAVHEPQTALSTDVDVLRRVINGLRAIPTGAGRA</sequence>
<protein>
    <submittedName>
        <fullName evidence="2">DUF742 domain-containing protein</fullName>
    </submittedName>
</protein>
<dbReference type="Pfam" id="PF05331">
    <property type="entry name" value="DUF742"/>
    <property type="match status" value="1"/>
</dbReference>
<gene>
    <name evidence="2" type="ORF">KDL01_31660</name>
</gene>
<proteinExistence type="predicted"/>
<dbReference type="AlphaFoldDB" id="A0A941EWU4"/>
<dbReference type="PANTHER" id="PTHR36221">
    <property type="entry name" value="DUF742 DOMAIN-CONTAINING PROTEIN"/>
    <property type="match status" value="1"/>
</dbReference>
<evidence type="ECO:0000313" key="2">
    <source>
        <dbReference type="EMBL" id="MBR7837873.1"/>
    </source>
</evidence>
<evidence type="ECO:0000313" key="3">
    <source>
        <dbReference type="Proteomes" id="UP000675781"/>
    </source>
</evidence>
<feature type="region of interest" description="Disordered" evidence="1">
    <location>
        <begin position="1"/>
        <end position="27"/>
    </location>
</feature>
<keyword evidence="3" id="KW-1185">Reference proteome</keyword>
<organism evidence="2 3">
    <name type="scientific">Actinospica durhamensis</name>
    <dbReference type="NCBI Taxonomy" id="1508375"/>
    <lineage>
        <taxon>Bacteria</taxon>
        <taxon>Bacillati</taxon>
        <taxon>Actinomycetota</taxon>
        <taxon>Actinomycetes</taxon>
        <taxon>Catenulisporales</taxon>
        <taxon>Actinospicaceae</taxon>
        <taxon>Actinospica</taxon>
    </lineage>
</organism>
<dbReference type="Proteomes" id="UP000675781">
    <property type="component" value="Unassembled WGS sequence"/>
</dbReference>
<name>A0A941EWU4_9ACTN</name>
<dbReference type="RefSeq" id="WP_212532336.1">
    <property type="nucleotide sequence ID" value="NZ_JAGSOG010000237.1"/>
</dbReference>
<feature type="compositionally biased region" description="Low complexity" evidence="1">
    <location>
        <begin position="1"/>
        <end position="22"/>
    </location>
</feature>
<dbReference type="EMBL" id="JAGSOG010000237">
    <property type="protein sequence ID" value="MBR7837873.1"/>
    <property type="molecule type" value="Genomic_DNA"/>
</dbReference>
<accession>A0A941EWU4</accession>
<evidence type="ECO:0000256" key="1">
    <source>
        <dbReference type="SAM" id="MobiDB-lite"/>
    </source>
</evidence>
<reference evidence="2" key="1">
    <citation type="submission" date="2021-04" db="EMBL/GenBank/DDBJ databases">
        <title>Genome based classification of Actinospica acidithermotolerans sp. nov., an actinobacterium isolated from an Indonesian hot spring.</title>
        <authorList>
            <person name="Kusuma A.B."/>
            <person name="Putra K.E."/>
            <person name="Nafisah S."/>
            <person name="Loh J."/>
            <person name="Nouioui I."/>
            <person name="Goodfellow M."/>
        </authorList>
    </citation>
    <scope>NUCLEOTIDE SEQUENCE</scope>
    <source>
        <strain evidence="2">CSCA 57</strain>
    </source>
</reference>
<comment type="caution">
    <text evidence="2">The sequence shown here is derived from an EMBL/GenBank/DDBJ whole genome shotgun (WGS) entry which is preliminary data.</text>
</comment>
<dbReference type="InterPro" id="IPR007995">
    <property type="entry name" value="DUF742"/>
</dbReference>